<name>A0ABS6C6Y6_9ACTN</name>
<dbReference type="Pfam" id="PF00392">
    <property type="entry name" value="GntR"/>
    <property type="match status" value="1"/>
</dbReference>
<sequence>MSATRYLEIAEQLSAELAECARGTRVASEAEIALRFGVGRAAARAAVQELERRFVVRRIQGSGTFVNRRIDYVISRSVPPSWSTTIAAAGATPRALVKSVRTIPLPAGLADRFERPVGSPVHEVVREFYIDDLLASWAHEWIPVDEVPYLDLALHAVDSVDLVLRQTVRVRPMRAWCRVSIDVPPAEVLRVLRMESSQPAWLVESVSRDEAIGNVLMCSRTWTRADAVRVVVELDERAATGDEVASPQRVATPRRVATPQ</sequence>
<dbReference type="PANTHER" id="PTHR44846:SF1">
    <property type="entry name" value="MANNOSYL-D-GLYCERATE TRANSPORT_METABOLISM SYSTEM REPRESSOR MNGR-RELATED"/>
    <property type="match status" value="1"/>
</dbReference>
<keyword evidence="1" id="KW-0805">Transcription regulation</keyword>
<keyword evidence="3" id="KW-0804">Transcription</keyword>
<dbReference type="InterPro" id="IPR000524">
    <property type="entry name" value="Tscrpt_reg_HTH_GntR"/>
</dbReference>
<proteinExistence type="predicted"/>
<evidence type="ECO:0000256" key="2">
    <source>
        <dbReference type="ARBA" id="ARBA00023125"/>
    </source>
</evidence>
<dbReference type="InterPro" id="IPR050679">
    <property type="entry name" value="Bact_HTH_transcr_reg"/>
</dbReference>
<dbReference type="SMART" id="SM00866">
    <property type="entry name" value="UTRA"/>
    <property type="match status" value="1"/>
</dbReference>
<keyword evidence="6" id="KW-1185">Reference proteome</keyword>
<evidence type="ECO:0000313" key="6">
    <source>
        <dbReference type="Proteomes" id="UP000720508"/>
    </source>
</evidence>
<dbReference type="Proteomes" id="UP000720508">
    <property type="component" value="Unassembled WGS sequence"/>
</dbReference>
<dbReference type="PANTHER" id="PTHR44846">
    <property type="entry name" value="MANNOSYL-D-GLYCERATE TRANSPORT/METABOLISM SYSTEM REPRESSOR MNGR-RELATED"/>
    <property type="match status" value="1"/>
</dbReference>
<comment type="caution">
    <text evidence="5">The sequence shown here is derived from an EMBL/GenBank/DDBJ whole genome shotgun (WGS) entry which is preliminary data.</text>
</comment>
<protein>
    <submittedName>
        <fullName evidence="5">GntR family transcriptional regulator</fullName>
    </submittedName>
</protein>
<dbReference type="Pfam" id="PF07702">
    <property type="entry name" value="UTRA"/>
    <property type="match status" value="1"/>
</dbReference>
<dbReference type="EMBL" id="JAHLEM010000005">
    <property type="protein sequence ID" value="MBU3862655.1"/>
    <property type="molecule type" value="Genomic_DNA"/>
</dbReference>
<evidence type="ECO:0000259" key="4">
    <source>
        <dbReference type="PROSITE" id="PS50949"/>
    </source>
</evidence>
<organism evidence="5 6">
    <name type="scientific">Streptomyces niphimycinicus</name>
    <dbReference type="NCBI Taxonomy" id="2842201"/>
    <lineage>
        <taxon>Bacteria</taxon>
        <taxon>Bacillati</taxon>
        <taxon>Actinomycetota</taxon>
        <taxon>Actinomycetes</taxon>
        <taxon>Kitasatosporales</taxon>
        <taxon>Streptomycetaceae</taxon>
        <taxon>Streptomyces</taxon>
    </lineage>
</organism>
<accession>A0ABS6C6Y6</accession>
<evidence type="ECO:0000256" key="1">
    <source>
        <dbReference type="ARBA" id="ARBA00023015"/>
    </source>
</evidence>
<dbReference type="SMART" id="SM00345">
    <property type="entry name" value="HTH_GNTR"/>
    <property type="match status" value="1"/>
</dbReference>
<reference evidence="5 6" key="1">
    <citation type="submission" date="2021-06" db="EMBL/GenBank/DDBJ databases">
        <authorList>
            <person name="Pan X."/>
        </authorList>
    </citation>
    <scope>NUCLEOTIDE SEQUENCE [LARGE SCALE GENOMIC DNA]</scope>
    <source>
        <strain evidence="5 6">4503</strain>
    </source>
</reference>
<dbReference type="InterPro" id="IPR011663">
    <property type="entry name" value="UTRA"/>
</dbReference>
<evidence type="ECO:0000313" key="5">
    <source>
        <dbReference type="EMBL" id="MBU3862655.1"/>
    </source>
</evidence>
<feature type="domain" description="HTH gntR-type" evidence="4">
    <location>
        <begin position="3"/>
        <end position="69"/>
    </location>
</feature>
<gene>
    <name evidence="5" type="ORF">KN815_00520</name>
</gene>
<dbReference type="RefSeq" id="WP_216339054.1">
    <property type="nucleotide sequence ID" value="NZ_JAHLEM010000005.1"/>
</dbReference>
<keyword evidence="2" id="KW-0238">DNA-binding</keyword>
<evidence type="ECO:0000256" key="3">
    <source>
        <dbReference type="ARBA" id="ARBA00023163"/>
    </source>
</evidence>
<dbReference type="PROSITE" id="PS50949">
    <property type="entry name" value="HTH_GNTR"/>
    <property type="match status" value="1"/>
</dbReference>